<name>A0A4R4GGY0_9BACT</name>
<proteinExistence type="predicted"/>
<evidence type="ECO:0000313" key="2">
    <source>
        <dbReference type="EMBL" id="TDA75966.1"/>
    </source>
</evidence>
<dbReference type="CDD" id="cd06554">
    <property type="entry name" value="ASCH_ASC-1_like"/>
    <property type="match status" value="1"/>
</dbReference>
<sequence length="199" mass="22773">MKAITIKQPWASLIVHGIKDIENRTWPCPDKYIGQRVLIHASLKPDREPYMIFNDVQADAIDNCIMDVCGYYKQTGSIIGSVEIVDCVVNHLSIWADKTENYSTGMKPKLHEAITGKKVIYNWVLANPILYENPIKDVKGKLSFWDYPGIKEVKIECPECGSIEIAVEDYTTAPFPTYLHRCNKCEHVIIESEWKEVKL</sequence>
<evidence type="ECO:0000259" key="1">
    <source>
        <dbReference type="Pfam" id="PF04266"/>
    </source>
</evidence>
<evidence type="ECO:0000313" key="3">
    <source>
        <dbReference type="Proteomes" id="UP000294527"/>
    </source>
</evidence>
<dbReference type="RefSeq" id="WP_087338252.1">
    <property type="nucleotide sequence ID" value="NZ_NFIK01000012.1"/>
</dbReference>
<dbReference type="AlphaFoldDB" id="A0A4R4GGY0"/>
<dbReference type="InterPro" id="IPR015947">
    <property type="entry name" value="PUA-like_sf"/>
</dbReference>
<dbReference type="SUPFAM" id="SSF88697">
    <property type="entry name" value="PUA domain-like"/>
    <property type="match status" value="1"/>
</dbReference>
<dbReference type="EMBL" id="SLTU01000001">
    <property type="protein sequence ID" value="TDA75966.1"/>
    <property type="molecule type" value="Genomic_DNA"/>
</dbReference>
<organism evidence="2 3">
    <name type="scientific">Phocaeicola dorei</name>
    <dbReference type="NCBI Taxonomy" id="357276"/>
    <lineage>
        <taxon>Bacteria</taxon>
        <taxon>Pseudomonadati</taxon>
        <taxon>Bacteroidota</taxon>
        <taxon>Bacteroidia</taxon>
        <taxon>Bacteroidales</taxon>
        <taxon>Bacteroidaceae</taxon>
        <taxon>Phocaeicola</taxon>
    </lineage>
</organism>
<gene>
    <name evidence="2" type="ORF">E1I98_06180</name>
</gene>
<dbReference type="Proteomes" id="UP000294527">
    <property type="component" value="Unassembled WGS sequence"/>
</dbReference>
<accession>A0A4R4GGY0</accession>
<feature type="domain" description="ASCH" evidence="1">
    <location>
        <begin position="4"/>
        <end position="125"/>
    </location>
</feature>
<dbReference type="Gene3D" id="2.30.130.30">
    <property type="entry name" value="Hypothetical protein"/>
    <property type="match status" value="1"/>
</dbReference>
<dbReference type="InterPro" id="IPR007374">
    <property type="entry name" value="ASCH_domain"/>
</dbReference>
<protein>
    <submittedName>
        <fullName evidence="2">ASCH domain-containing protein</fullName>
    </submittedName>
</protein>
<dbReference type="Pfam" id="PF04266">
    <property type="entry name" value="ASCH"/>
    <property type="match status" value="1"/>
</dbReference>
<comment type="caution">
    <text evidence="2">The sequence shown here is derived from an EMBL/GenBank/DDBJ whole genome shotgun (WGS) entry which is preliminary data.</text>
</comment>
<reference evidence="2 3" key="1">
    <citation type="journal article" date="2019" name="Nat. Microbiol.">
        <title>Genomic variation and strain-specific functional adaptation in the human gut microbiome during early life.</title>
        <authorList>
            <person name="Vatanen T."/>
            <person name="Plichta D.R."/>
            <person name="Somani J."/>
            <person name="Munch P.C."/>
            <person name="Arthur T.D."/>
            <person name="Hall A.B."/>
            <person name="Rudolf S."/>
            <person name="Oakeley E.J."/>
            <person name="Ke X."/>
            <person name="Young R.A."/>
            <person name="Haiser H.J."/>
            <person name="Kolde R."/>
            <person name="Yassour M."/>
            <person name="Luopajarvi K."/>
            <person name="Siljander H."/>
            <person name="Virtanen S.M."/>
            <person name="Ilonen J."/>
            <person name="Uibo R."/>
            <person name="Tillmann V."/>
            <person name="Mokurov S."/>
            <person name="Dorshakova N."/>
            <person name="Porter J.A."/>
            <person name="McHardy A.C."/>
            <person name="Lahdesmaki H."/>
            <person name="Vlamakis H."/>
            <person name="Huttenhower C."/>
            <person name="Knip M."/>
            <person name="Xavier R.J."/>
        </authorList>
    </citation>
    <scope>NUCLEOTIDE SEQUENCE [LARGE SCALE GENOMIC DNA]</scope>
    <source>
        <strain evidence="2 3">RJX1047</strain>
    </source>
</reference>